<comment type="caution">
    <text evidence="1">The sequence shown here is derived from an EMBL/GenBank/DDBJ whole genome shotgun (WGS) entry which is preliminary data.</text>
</comment>
<accession>A0ABN9HJ61</accession>
<dbReference type="Proteomes" id="UP001162483">
    <property type="component" value="Unassembled WGS sequence"/>
</dbReference>
<dbReference type="EMBL" id="CATNWA010021046">
    <property type="protein sequence ID" value="CAI9621139.1"/>
    <property type="molecule type" value="Genomic_DNA"/>
</dbReference>
<protein>
    <submittedName>
        <fullName evidence="1">Uncharacterized protein</fullName>
    </submittedName>
</protein>
<feature type="non-terminal residue" evidence="1">
    <location>
        <position position="1"/>
    </location>
</feature>
<name>A0ABN9HJ61_9NEOB</name>
<evidence type="ECO:0000313" key="1">
    <source>
        <dbReference type="EMBL" id="CAI9621139.1"/>
    </source>
</evidence>
<keyword evidence="2" id="KW-1185">Reference proteome</keyword>
<organism evidence="1 2">
    <name type="scientific">Staurois parvus</name>
    <dbReference type="NCBI Taxonomy" id="386267"/>
    <lineage>
        <taxon>Eukaryota</taxon>
        <taxon>Metazoa</taxon>
        <taxon>Chordata</taxon>
        <taxon>Craniata</taxon>
        <taxon>Vertebrata</taxon>
        <taxon>Euteleostomi</taxon>
        <taxon>Amphibia</taxon>
        <taxon>Batrachia</taxon>
        <taxon>Anura</taxon>
        <taxon>Neobatrachia</taxon>
        <taxon>Ranoidea</taxon>
        <taxon>Ranidae</taxon>
        <taxon>Staurois</taxon>
    </lineage>
</organism>
<sequence>NFQQCSEASTFLLATAKPIDVHQIARQGCVIPHFREHVSTAVEYSGSWLSYSCSQLLPLCYNTTTS</sequence>
<proteinExistence type="predicted"/>
<reference evidence="1" key="1">
    <citation type="submission" date="2023-05" db="EMBL/GenBank/DDBJ databases">
        <authorList>
            <person name="Stuckert A."/>
        </authorList>
    </citation>
    <scope>NUCLEOTIDE SEQUENCE</scope>
</reference>
<evidence type="ECO:0000313" key="2">
    <source>
        <dbReference type="Proteomes" id="UP001162483"/>
    </source>
</evidence>
<gene>
    <name evidence="1" type="ORF">SPARVUS_LOCUS16093328</name>
</gene>